<protein>
    <recommendedName>
        <fullName evidence="2">Tat (Twin-arginine translocation) pathway signal sequence domain protein</fullName>
    </recommendedName>
</protein>
<organism evidence="1">
    <name type="scientific">Rheinheimera sp. BAL341</name>
    <dbReference type="NCBI Taxonomy" id="1708203"/>
    <lineage>
        <taxon>Bacteria</taxon>
        <taxon>Pseudomonadati</taxon>
        <taxon>Pseudomonadota</taxon>
        <taxon>Gammaproteobacteria</taxon>
        <taxon>Chromatiales</taxon>
        <taxon>Chromatiaceae</taxon>
        <taxon>Rheinheimera</taxon>
    </lineage>
</organism>
<evidence type="ECO:0008006" key="2">
    <source>
        <dbReference type="Google" id="ProtNLM"/>
    </source>
</evidence>
<dbReference type="EMBL" id="CAAJGR010000086">
    <property type="protein sequence ID" value="VHO03724.1"/>
    <property type="molecule type" value="Genomic_DNA"/>
</dbReference>
<gene>
    <name evidence="1" type="ORF">BAL341_1559</name>
</gene>
<name>A0A486XPM9_9GAMM</name>
<dbReference type="AlphaFoldDB" id="A0A486XPM9"/>
<proteinExistence type="predicted"/>
<evidence type="ECO:0000313" key="1">
    <source>
        <dbReference type="EMBL" id="VHO03724.1"/>
    </source>
</evidence>
<accession>A0A486XPM9</accession>
<sequence length="167" mass="18527">MDRRKFILTGISLGAAASLGSGLAIWGWQHSLAPDSSNRDLVLSALLPALLYGALPQDATLAAAELDGTKIAISDFLPFLPLRQQQELNQLFNLLANRISQLGLTGNVMSLTELSLSQRLQLLNQWRDSYLALLQQAYHGLRELLYGAYYGQSEHWQALGYNAPRFR</sequence>
<reference evidence="1" key="1">
    <citation type="submission" date="2019-04" db="EMBL/GenBank/DDBJ databases">
        <authorList>
            <person name="Brambilla D."/>
        </authorList>
    </citation>
    <scope>NUCLEOTIDE SEQUENCE</scope>
    <source>
        <strain evidence="1">BAL1</strain>
    </source>
</reference>